<evidence type="ECO:0000313" key="9">
    <source>
        <dbReference type="Proteomes" id="UP000027583"/>
    </source>
</evidence>
<dbReference type="SMART" id="SM00382">
    <property type="entry name" value="AAA"/>
    <property type="match status" value="2"/>
</dbReference>
<dbReference type="EMBL" id="CBLX010000016">
    <property type="protein sequence ID" value="CDG40402.1"/>
    <property type="molecule type" value="Genomic_DNA"/>
</dbReference>
<evidence type="ECO:0000256" key="2">
    <source>
        <dbReference type="ARBA" id="ARBA00022840"/>
    </source>
</evidence>
<dbReference type="InterPro" id="IPR032524">
    <property type="entry name" value="ABC_tran_C"/>
</dbReference>
<feature type="region of interest" description="Disordered" evidence="6">
    <location>
        <begin position="501"/>
        <end position="534"/>
    </location>
</feature>
<dbReference type="Gene3D" id="1.10.287.380">
    <property type="entry name" value="Valyl-tRNA synthetase, C-terminal domain"/>
    <property type="match status" value="1"/>
</dbReference>
<dbReference type="InterPro" id="IPR051309">
    <property type="entry name" value="ABCF_ATPase"/>
</dbReference>
<dbReference type="InterPro" id="IPR027417">
    <property type="entry name" value="P-loop_NTPase"/>
</dbReference>
<feature type="compositionally biased region" description="Basic and acidic residues" evidence="6">
    <location>
        <begin position="518"/>
        <end position="534"/>
    </location>
</feature>
<evidence type="ECO:0000256" key="3">
    <source>
        <dbReference type="ARBA" id="ARBA00049360"/>
    </source>
</evidence>
<dbReference type="Gene3D" id="3.40.50.300">
    <property type="entry name" value="P-loop containing nucleotide triphosphate hydrolases"/>
    <property type="match status" value="2"/>
</dbReference>
<dbReference type="GO" id="GO:0005524">
    <property type="term" value="F:ATP binding"/>
    <property type="evidence" value="ECO:0007669"/>
    <property type="project" value="UniProtKB-KW"/>
</dbReference>
<dbReference type="Pfam" id="PF00005">
    <property type="entry name" value="ABC_tran"/>
    <property type="match status" value="2"/>
</dbReference>
<gene>
    <name evidence="8" type="ORF">ASAP_2357</name>
</gene>
<dbReference type="PANTHER" id="PTHR42855:SF1">
    <property type="entry name" value="ABC TRANSPORTER DOMAIN-CONTAINING PROTEIN"/>
    <property type="match status" value="1"/>
</dbReference>
<dbReference type="Proteomes" id="UP000027583">
    <property type="component" value="Unassembled WGS sequence"/>
</dbReference>
<evidence type="ECO:0000313" key="8">
    <source>
        <dbReference type="EMBL" id="CDG40402.1"/>
    </source>
</evidence>
<dbReference type="FunFam" id="3.40.50.300:FF:000309">
    <property type="entry name" value="ABC transporter ATP-binding protein"/>
    <property type="match status" value="1"/>
</dbReference>
<proteinExistence type="inferred from homology"/>
<evidence type="ECO:0000256" key="5">
    <source>
        <dbReference type="SAM" id="Coils"/>
    </source>
</evidence>
<name>A0A060QLJ6_9PROT</name>
<dbReference type="AlphaFoldDB" id="A0A060QLJ6"/>
<organism evidence="8 9">
    <name type="scientific">Asaia bogorensis</name>
    <dbReference type="NCBI Taxonomy" id="91915"/>
    <lineage>
        <taxon>Bacteria</taxon>
        <taxon>Pseudomonadati</taxon>
        <taxon>Pseudomonadota</taxon>
        <taxon>Alphaproteobacteria</taxon>
        <taxon>Acetobacterales</taxon>
        <taxon>Acetobacteraceae</taxon>
        <taxon>Asaia</taxon>
    </lineage>
</organism>
<evidence type="ECO:0000256" key="1">
    <source>
        <dbReference type="ARBA" id="ARBA00022741"/>
    </source>
</evidence>
<reference evidence="8 9" key="2">
    <citation type="journal article" date="2014" name="PLoS ONE">
        <title>Evolution of mitochondria reconstructed from the energy metabolism of living bacteria.</title>
        <authorList>
            <person name="Degli Esposti M."/>
            <person name="Chouaia B."/>
            <person name="Comandatore F."/>
            <person name="Crotti E."/>
            <person name="Sassera D."/>
            <person name="Lievens P.M."/>
            <person name="Daffonchio D."/>
            <person name="Bandi C."/>
        </authorList>
    </citation>
    <scope>NUCLEOTIDE SEQUENCE [LARGE SCALE GENOMIC DNA]</scope>
    <source>
        <strain evidence="8 9">SF2.1</strain>
    </source>
</reference>
<dbReference type="PANTHER" id="PTHR42855">
    <property type="entry name" value="ABC TRANSPORTER ATP-BINDING SUBUNIT"/>
    <property type="match status" value="1"/>
</dbReference>
<dbReference type="InterPro" id="IPR037118">
    <property type="entry name" value="Val-tRNA_synth_C_sf"/>
</dbReference>
<keyword evidence="2 8" id="KW-0067">ATP-binding</keyword>
<keyword evidence="5" id="KW-0175">Coiled coil</keyword>
<evidence type="ECO:0000256" key="6">
    <source>
        <dbReference type="SAM" id="MobiDB-lite"/>
    </source>
</evidence>
<dbReference type="Pfam" id="PF16326">
    <property type="entry name" value="ABC_tran_CTD"/>
    <property type="match status" value="1"/>
</dbReference>
<feature type="coiled-coil region" evidence="5">
    <location>
        <begin position="545"/>
        <end position="599"/>
    </location>
</feature>
<dbReference type="eggNOG" id="COG0488">
    <property type="taxonomic scope" value="Bacteria"/>
</dbReference>
<protein>
    <submittedName>
        <fullName evidence="8">ABC transporter, ATP-binding protein</fullName>
    </submittedName>
</protein>
<comment type="catalytic activity">
    <reaction evidence="3">
        <text>ATP + H2O = ADP + phosphate + H(+)</text>
        <dbReference type="Rhea" id="RHEA:13065"/>
        <dbReference type="ChEBI" id="CHEBI:15377"/>
        <dbReference type="ChEBI" id="CHEBI:15378"/>
        <dbReference type="ChEBI" id="CHEBI:30616"/>
        <dbReference type="ChEBI" id="CHEBI:43474"/>
        <dbReference type="ChEBI" id="CHEBI:456216"/>
    </reaction>
</comment>
<evidence type="ECO:0000259" key="7">
    <source>
        <dbReference type="PROSITE" id="PS50893"/>
    </source>
</evidence>
<sequence>MQPVRHIGRMAAPILHLRDISYTLGGRPLLDGAEIGVAPGEKLCLVGRNGSGKSTLLRIAAGEILPDSGQCFVQPGIKIVYLPQEPDLSAFRTSYDYVAQDLQPEEDYLARSMLSELGLTGDETTATLSGGEARRCALARALAARPDLLLLDEPTNHLDLPTITWLERELASMRSAMIVISHDRRLLETLSRAVVWLEQGITRRLDQGFARFEDWREEVLALEELAAHKLDREIAREEDWMRYGVTARRKRNVRRVAELASLRSRRKEIASQFRGSLKLTVSEAQTTGKLTTVAEDVTKAFGERVVVKNLDLRVLKGDRLGIVGANGMGKTTLLRLLTGEDQPDTGRVQVGPSTSLVTLDQRRASLDPSMTLADTMTGGSGDMVQVGDEKRHVIGYMKDFLFRPEQARTPVGVLSGGERGRLALACALAQPSNLLVLDEPTNDLDLETLDLLQEMLDDYPGTVMLVSHDRDFLDRVATSVLVAQGDGHWIEYAGGYSDMLAQTGGEAPAERNANPESKTTEPREKNAARSERNSKKLSYKDKLALEKLPAEIDRLEKLIVTLRETLSDPSLYSKDAKKFARVSDELTSAEAALTSAEEEWLLLEMKKEEIESGA</sequence>
<accession>A0A060QLJ6</accession>
<dbReference type="CDD" id="cd03221">
    <property type="entry name" value="ABCF_EF-3"/>
    <property type="match status" value="2"/>
</dbReference>
<dbReference type="InterPro" id="IPR003439">
    <property type="entry name" value="ABC_transporter-like_ATP-bd"/>
</dbReference>
<dbReference type="InterPro" id="IPR003593">
    <property type="entry name" value="AAA+_ATPase"/>
</dbReference>
<comment type="caution">
    <text evidence="8">The sequence shown here is derived from an EMBL/GenBank/DDBJ whole genome shotgun (WGS) entry which is preliminary data.</text>
</comment>
<dbReference type="GO" id="GO:0016887">
    <property type="term" value="F:ATP hydrolysis activity"/>
    <property type="evidence" value="ECO:0007669"/>
    <property type="project" value="InterPro"/>
</dbReference>
<dbReference type="GO" id="GO:0003677">
    <property type="term" value="F:DNA binding"/>
    <property type="evidence" value="ECO:0007669"/>
    <property type="project" value="InterPro"/>
</dbReference>
<feature type="domain" description="ABC transporter" evidence="7">
    <location>
        <begin position="15"/>
        <end position="224"/>
    </location>
</feature>
<dbReference type="SUPFAM" id="SSF52540">
    <property type="entry name" value="P-loop containing nucleoside triphosphate hydrolases"/>
    <property type="match status" value="2"/>
</dbReference>
<comment type="similarity">
    <text evidence="4">Belongs to the ABC transporter superfamily. ABCF family. Uup subfamily.</text>
</comment>
<dbReference type="PROSITE" id="PS50893">
    <property type="entry name" value="ABC_TRANSPORTER_2"/>
    <property type="match status" value="2"/>
</dbReference>
<evidence type="ECO:0000256" key="4">
    <source>
        <dbReference type="ARBA" id="ARBA00061478"/>
    </source>
</evidence>
<keyword evidence="1" id="KW-0547">Nucleotide-binding</keyword>
<feature type="domain" description="ABC transporter" evidence="7">
    <location>
        <begin position="292"/>
        <end position="512"/>
    </location>
</feature>
<reference evidence="8 9" key="1">
    <citation type="journal article" date="2014" name="Genome Biol. Evol.">
        <title>Acetic acid bacteria genomes reveal functional traits for adaptation to life in insect guts.</title>
        <authorList>
            <person name="Chouaia B."/>
            <person name="Gaiarsa S."/>
            <person name="Crotti E."/>
            <person name="Comandatore F."/>
            <person name="Degli Esposti M."/>
            <person name="Ricci I."/>
            <person name="Alma A."/>
            <person name="Favia G."/>
            <person name="Bandi C."/>
            <person name="Daffonchio D."/>
        </authorList>
    </citation>
    <scope>NUCLEOTIDE SEQUENCE [LARGE SCALE GENOMIC DNA]</scope>
    <source>
        <strain evidence="8 9">SF2.1</strain>
    </source>
</reference>